<organism evidence="6 7">
    <name type="scientific">Phanerochaete carnosa (strain HHB-10118-sp)</name>
    <name type="common">White-rot fungus</name>
    <name type="synonym">Peniophora carnosa</name>
    <dbReference type="NCBI Taxonomy" id="650164"/>
    <lineage>
        <taxon>Eukaryota</taxon>
        <taxon>Fungi</taxon>
        <taxon>Dikarya</taxon>
        <taxon>Basidiomycota</taxon>
        <taxon>Agaricomycotina</taxon>
        <taxon>Agaricomycetes</taxon>
        <taxon>Polyporales</taxon>
        <taxon>Phanerochaetaceae</taxon>
        <taxon>Phanerochaete</taxon>
    </lineage>
</organism>
<dbReference type="PANTHER" id="PTHR43667">
    <property type="entry name" value="CYCLOPROPANE-FATTY-ACYL-PHOSPHOLIPID SYNTHASE"/>
    <property type="match status" value="1"/>
</dbReference>
<dbReference type="Proteomes" id="UP000008370">
    <property type="component" value="Unassembled WGS sequence"/>
</dbReference>
<dbReference type="InterPro" id="IPR003333">
    <property type="entry name" value="CMAS"/>
</dbReference>
<protein>
    <recommendedName>
        <fullName evidence="8">Cyclopropane-fatty-acyl-phospholipid synthase</fullName>
    </recommendedName>
</protein>
<dbReference type="EMBL" id="JH930474">
    <property type="protein sequence ID" value="EKM53675.1"/>
    <property type="molecule type" value="Genomic_DNA"/>
</dbReference>
<dbReference type="Gene3D" id="3.40.50.150">
    <property type="entry name" value="Vaccinia Virus protein VP39"/>
    <property type="match status" value="1"/>
</dbReference>
<evidence type="ECO:0000313" key="6">
    <source>
        <dbReference type="EMBL" id="EKM53675.1"/>
    </source>
</evidence>
<dbReference type="GO" id="GO:0008168">
    <property type="term" value="F:methyltransferase activity"/>
    <property type="evidence" value="ECO:0007669"/>
    <property type="project" value="UniProtKB-KW"/>
</dbReference>
<reference evidence="6 7" key="1">
    <citation type="journal article" date="2012" name="BMC Genomics">
        <title>Comparative genomics of the white-rot fungi, Phanerochaete carnosa and P. chrysosporium, to elucidate the genetic basis of the distinct wood types they colonize.</title>
        <authorList>
            <person name="Suzuki H."/>
            <person name="MacDonald J."/>
            <person name="Syed K."/>
            <person name="Salamov A."/>
            <person name="Hori C."/>
            <person name="Aerts A."/>
            <person name="Henrissat B."/>
            <person name="Wiebenga A."/>
            <person name="vanKuyk P.A."/>
            <person name="Barry K."/>
            <person name="Lindquist E."/>
            <person name="LaButti K."/>
            <person name="Lapidus A."/>
            <person name="Lucas S."/>
            <person name="Coutinho P."/>
            <person name="Gong Y."/>
            <person name="Samejima M."/>
            <person name="Mahadevan R."/>
            <person name="Abou-Zaid M."/>
            <person name="de Vries R.P."/>
            <person name="Igarashi K."/>
            <person name="Yadav J.S."/>
            <person name="Grigoriev I.V."/>
            <person name="Master E.R."/>
        </authorList>
    </citation>
    <scope>NUCLEOTIDE SEQUENCE [LARGE SCALE GENOMIC DNA]</scope>
    <source>
        <strain evidence="6 7">HHB-10118-sp</strain>
    </source>
</reference>
<proteinExistence type="inferred from homology"/>
<keyword evidence="7" id="KW-1185">Reference proteome</keyword>
<keyword evidence="3" id="KW-0808">Transferase</keyword>
<accession>K5W3G4</accession>
<dbReference type="SUPFAM" id="SSF53335">
    <property type="entry name" value="S-adenosyl-L-methionine-dependent methyltransferases"/>
    <property type="match status" value="1"/>
</dbReference>
<keyword evidence="4" id="KW-0949">S-adenosyl-L-methionine</keyword>
<evidence type="ECO:0008006" key="8">
    <source>
        <dbReference type="Google" id="ProtNLM"/>
    </source>
</evidence>
<sequence>MSAILYDAAEAAFAWYLSRTITRGRLTLHTRTRTHCFPTSLLCAEDSELGAELTVHDPAFFLKVLSPAASPDLVFAEAYMRGDVSFKSRRDMARFFEIFAINRDNPLPSLPVPISSMLAIPGSLLKIPARIIERLVSEGTLAMARRNTSAHYDLGNDMFKVFLSKDMTYSCAIFPSLDADDKLASNETSPRMGSNVVNGTSDMPDALHDAQIRKLQHIICKADIQPGHRVLEIGSGWGSLALEIVRTIPGTTVDTITLSTEQAEYIHALLRQERQERLRDTGHCMFDYDAATQPIGDRVRVHLMDFRVMPQEWAGAFDRVVSVEMIEAIGRDMYETYFAAIDWALKKDTGVGVVQAITIPEGRYDAYIKGEDFIRKYSLSQILIHPSVLAVFPGGVLPTLTQLTHAVVSGSSQRLVIDSVANIGPHYARTLREWRQRFEAGFRDVENALKAKYPDVMNDTPAGREEIARFRRKWIYYFCYCEAGFSRRVLGDHIITFIRDGNVAYGCQIFA</sequence>
<keyword evidence="2" id="KW-0489">Methyltransferase</keyword>
<dbReference type="GO" id="GO:0032259">
    <property type="term" value="P:methylation"/>
    <property type="evidence" value="ECO:0007669"/>
    <property type="project" value="UniProtKB-KW"/>
</dbReference>
<dbReference type="OrthoDB" id="8300214at2759"/>
<dbReference type="AlphaFoldDB" id="K5W3G4"/>
<name>K5W3G4_PHACS</name>
<gene>
    <name evidence="6" type="ORF">PHACADRAFT_198097</name>
</gene>
<dbReference type="RefSeq" id="XP_007398359.1">
    <property type="nucleotide sequence ID" value="XM_007398297.1"/>
</dbReference>
<dbReference type="PANTHER" id="PTHR43667:SF2">
    <property type="entry name" value="FATTY ACID C-METHYL TRANSFERASE"/>
    <property type="match status" value="1"/>
</dbReference>
<comment type="similarity">
    <text evidence="1">Belongs to the CFA/CMAS family.</text>
</comment>
<dbReference type="InParanoid" id="K5W3G4"/>
<evidence type="ECO:0000256" key="3">
    <source>
        <dbReference type="ARBA" id="ARBA00022679"/>
    </source>
</evidence>
<evidence type="ECO:0000256" key="2">
    <source>
        <dbReference type="ARBA" id="ARBA00022603"/>
    </source>
</evidence>
<dbReference type="KEGG" id="pco:PHACADRAFT_198097"/>
<dbReference type="GeneID" id="18911295"/>
<keyword evidence="5" id="KW-0443">Lipid metabolism</keyword>
<dbReference type="InterPro" id="IPR050723">
    <property type="entry name" value="CFA/CMAS"/>
</dbReference>
<dbReference type="InterPro" id="IPR029063">
    <property type="entry name" value="SAM-dependent_MTases_sf"/>
</dbReference>
<evidence type="ECO:0000256" key="4">
    <source>
        <dbReference type="ARBA" id="ARBA00022691"/>
    </source>
</evidence>
<dbReference type="HOGENOM" id="CLU_026434_0_0_1"/>
<evidence type="ECO:0000256" key="5">
    <source>
        <dbReference type="ARBA" id="ARBA00023098"/>
    </source>
</evidence>
<dbReference type="PIRSF" id="PIRSF003085">
    <property type="entry name" value="CMAS"/>
    <property type="match status" value="1"/>
</dbReference>
<dbReference type="GO" id="GO:0008610">
    <property type="term" value="P:lipid biosynthetic process"/>
    <property type="evidence" value="ECO:0007669"/>
    <property type="project" value="InterPro"/>
</dbReference>
<evidence type="ECO:0000256" key="1">
    <source>
        <dbReference type="ARBA" id="ARBA00010815"/>
    </source>
</evidence>
<dbReference type="Pfam" id="PF02353">
    <property type="entry name" value="CMAS"/>
    <property type="match status" value="1"/>
</dbReference>
<evidence type="ECO:0000313" key="7">
    <source>
        <dbReference type="Proteomes" id="UP000008370"/>
    </source>
</evidence>